<organism evidence="6 7">
    <name type="scientific">Tolypothrix bouteillei VB521301</name>
    <dbReference type="NCBI Taxonomy" id="1479485"/>
    <lineage>
        <taxon>Bacteria</taxon>
        <taxon>Bacillati</taxon>
        <taxon>Cyanobacteriota</taxon>
        <taxon>Cyanophyceae</taxon>
        <taxon>Nostocales</taxon>
        <taxon>Tolypothrichaceae</taxon>
        <taxon>Tolypothrix</taxon>
    </lineage>
</organism>
<feature type="domain" description="Carrier" evidence="5">
    <location>
        <begin position="1433"/>
        <end position="1508"/>
    </location>
</feature>
<dbReference type="Gene3D" id="3.40.50.980">
    <property type="match status" value="2"/>
</dbReference>
<dbReference type="GO" id="GO:0009403">
    <property type="term" value="P:toxin biosynthetic process"/>
    <property type="evidence" value="ECO:0007669"/>
    <property type="project" value="UniProtKB-ARBA"/>
</dbReference>
<dbReference type="PROSITE" id="PS00455">
    <property type="entry name" value="AMP_BINDING"/>
    <property type="match status" value="1"/>
</dbReference>
<dbReference type="InterPro" id="IPR044894">
    <property type="entry name" value="TubC_N_sf"/>
</dbReference>
<dbReference type="Pfam" id="PF08242">
    <property type="entry name" value="Methyltransf_12"/>
    <property type="match status" value="1"/>
</dbReference>
<keyword evidence="7" id="KW-1185">Reference proteome</keyword>
<comment type="caution">
    <text evidence="6">The sequence shown here is derived from an EMBL/GenBank/DDBJ whole genome shotgun (WGS) entry which is preliminary data.</text>
</comment>
<dbReference type="Gene3D" id="3.30.300.30">
    <property type="match status" value="2"/>
</dbReference>
<dbReference type="InterPro" id="IPR029063">
    <property type="entry name" value="SAM-dependent_MTases_sf"/>
</dbReference>
<dbReference type="InterPro" id="IPR045851">
    <property type="entry name" value="AMP-bd_C_sf"/>
</dbReference>
<dbReference type="EMBL" id="JHEG04000001">
    <property type="protein sequence ID" value="KAF3885900.1"/>
    <property type="molecule type" value="Genomic_DNA"/>
</dbReference>
<dbReference type="NCBIfam" id="TIGR01733">
    <property type="entry name" value="AA-adenyl-dom"/>
    <property type="match status" value="1"/>
</dbReference>
<dbReference type="InterPro" id="IPR013217">
    <property type="entry name" value="Methyltransf_12"/>
</dbReference>
<dbReference type="FunFam" id="3.30.559.30:FF:000006">
    <property type="entry name" value="Yersiniabactin polyketide/non-ribosomal peptide synthetase"/>
    <property type="match status" value="1"/>
</dbReference>
<evidence type="ECO:0000256" key="4">
    <source>
        <dbReference type="ARBA" id="ARBA00022598"/>
    </source>
</evidence>
<evidence type="ECO:0000259" key="5">
    <source>
        <dbReference type="PROSITE" id="PS50075"/>
    </source>
</evidence>
<dbReference type="Gene3D" id="3.30.559.10">
    <property type="entry name" value="Chloramphenicol acetyltransferase-like domain"/>
    <property type="match status" value="1"/>
</dbReference>
<dbReference type="InterPro" id="IPR001242">
    <property type="entry name" value="Condensation_dom"/>
</dbReference>
<dbReference type="Gene3D" id="3.30.559.30">
    <property type="entry name" value="Nonribosomal peptide synthetase, condensation domain"/>
    <property type="match status" value="1"/>
</dbReference>
<dbReference type="InterPro" id="IPR006162">
    <property type="entry name" value="Ppantetheine_attach_site"/>
</dbReference>
<dbReference type="CDD" id="cd19535">
    <property type="entry name" value="Cyc_NRPS"/>
    <property type="match status" value="1"/>
</dbReference>
<dbReference type="SUPFAM" id="SSF52777">
    <property type="entry name" value="CoA-dependent acyltransferases"/>
    <property type="match status" value="2"/>
</dbReference>
<dbReference type="PROSITE" id="PS50075">
    <property type="entry name" value="CARRIER"/>
    <property type="match status" value="1"/>
</dbReference>
<dbReference type="Gene3D" id="1.10.1200.10">
    <property type="entry name" value="ACP-like"/>
    <property type="match status" value="1"/>
</dbReference>
<dbReference type="FunFam" id="3.30.559.10:FF:000023">
    <property type="entry name" value="Non-ribosomal peptide synthetase"/>
    <property type="match status" value="1"/>
</dbReference>
<dbReference type="SUPFAM" id="SSF53335">
    <property type="entry name" value="S-adenosyl-L-methionine-dependent methyltransferases"/>
    <property type="match status" value="1"/>
</dbReference>
<dbReference type="SUPFAM" id="SSF47336">
    <property type="entry name" value="ACP-like"/>
    <property type="match status" value="1"/>
</dbReference>
<dbReference type="Pfam" id="PF00501">
    <property type="entry name" value="AMP-binding"/>
    <property type="match status" value="1"/>
</dbReference>
<dbReference type="FunFam" id="3.40.50.12780:FF:000012">
    <property type="entry name" value="Non-ribosomal peptide synthetase"/>
    <property type="match status" value="1"/>
</dbReference>
<dbReference type="InterPro" id="IPR020459">
    <property type="entry name" value="AMP-binding"/>
</dbReference>
<evidence type="ECO:0000256" key="2">
    <source>
        <dbReference type="ARBA" id="ARBA00022450"/>
    </source>
</evidence>
<evidence type="ECO:0000313" key="6">
    <source>
        <dbReference type="EMBL" id="KAF3885900.1"/>
    </source>
</evidence>
<keyword evidence="3" id="KW-0597">Phosphoprotein</keyword>
<dbReference type="GO" id="GO:0008610">
    <property type="term" value="P:lipid biosynthetic process"/>
    <property type="evidence" value="ECO:0007669"/>
    <property type="project" value="UniProtKB-ARBA"/>
</dbReference>
<dbReference type="SUPFAM" id="SSF56801">
    <property type="entry name" value="Acetyl-CoA synthetase-like"/>
    <property type="match status" value="1"/>
</dbReference>
<dbReference type="Proteomes" id="UP000029738">
    <property type="component" value="Unassembled WGS sequence"/>
</dbReference>
<dbReference type="Pfam" id="PF00550">
    <property type="entry name" value="PP-binding"/>
    <property type="match status" value="1"/>
</dbReference>
<dbReference type="Pfam" id="PF00668">
    <property type="entry name" value="Condensation"/>
    <property type="match status" value="1"/>
</dbReference>
<dbReference type="InterPro" id="IPR023213">
    <property type="entry name" value="CAT-like_dom_sf"/>
</dbReference>
<dbReference type="PANTHER" id="PTHR45527">
    <property type="entry name" value="NONRIBOSOMAL PEPTIDE SYNTHETASE"/>
    <property type="match status" value="1"/>
</dbReference>
<evidence type="ECO:0000313" key="7">
    <source>
        <dbReference type="Proteomes" id="UP000029738"/>
    </source>
</evidence>
<accession>A0A8S9T0H2</accession>
<evidence type="ECO:0000256" key="1">
    <source>
        <dbReference type="ARBA" id="ARBA00001957"/>
    </source>
</evidence>
<dbReference type="GO" id="GO:0005737">
    <property type="term" value="C:cytoplasm"/>
    <property type="evidence" value="ECO:0007669"/>
    <property type="project" value="TreeGrafter"/>
</dbReference>
<dbReference type="InterPro" id="IPR020845">
    <property type="entry name" value="AMP-binding_CS"/>
</dbReference>
<dbReference type="FunFam" id="1.10.1200.10:FF:000005">
    <property type="entry name" value="Nonribosomal peptide synthetase 1"/>
    <property type="match status" value="1"/>
</dbReference>
<sequence length="1530" mass="174120">MELNLLLTTLSNKGVKLFADGDLLNIDAPKGVITSELRNALTEHKAELLVLLRQNSISTSSASLPTIVPAPDRRYEPFPLTDMQHAFWVGRSGVLELGSVANHGYYEIECKGLDLERLNWALQKLIERHDMLRAVVLPDGQQQVLKQVPFYQIQVLDLKGQDEEFITSEIEMIRERMAYQVLPADKWPLFEFRATCLDEERIRLHVSYDLQIFDAWSLFRLFDEWFQLYQNPNFTFLPLELSFRDYVLALQELETTELYRRSQEYWLNRLDNLPPAPDLPLAKNPKELKHHRNRRYEGRLERDEWQQLQQRTARAGLTASGVLLAAFAEVLTLWCKSSRFTINLALFNRLPLHPQVHDILGDFTSVTLLAVENSIPEPFIDRSKRLQQQLWHDLEHRYISGVRVTRELARRRGTAPSAMPIVFTSTLGFGLLGQETLTFSHFGELVYGISQASQAWMDIQVWEDKGVLTFNWDVVEELFPEGLICDMFEAYCRFLKQLATSELAWTETTRQLIPPAQLAQREAVNATTTPTPDELLHTLFAAQVQKRRVEPAVISSERTLTYKELYTLANQVGHRLRKLGAAPNQLVGVVMEKGWEQIVAVMGILAAGAAYVPIEPGLPQQRRKYLLENSQVKIVLTQSCLNEKLEWPLDIQRLCIDTEAFANENSQPLQPAQTPDDLAYVIYTSGSTGLPKGVMITHRNVVNVVIHTNKRFNITSQDRILAVTALSHDLSVYDIFGLLCAGGVIVMPDASAVKDPAHWVKLMVQEKVTLWNSVPPVMKMLVEYAENHSVTLPVSLRLAILGGDWLPISLPNRLQALIPEVQVLSIGGPTETTIWNIGYLIAEVNPNWKSIPYGKPMANTKYYVLNEALEDCPVWVPGQMYCTGMQVAKGYWQDEEKTAVNFITHPRTKERIYRTGDLGRYLPDGNIEFLGRVDFQIKLRGYRIETGEIEAALKQHPDLKDAIVAAAGESQQNQYLVAYVVPKQDKALSFLETESADTFKSQILWPSLVKAGLQQAKNSFWDVDIQTFAAIWEHQNYLYTISVCRALRKLGVYHSPGEKYDVDDLMSRCHIAPRYKKWLNRALQVLVQEGWLKQEGKVFTSVVELPISAFQKLSKEIQINHGFTKTWMDLIPDAPFDNLANIITEKIHSAEIYVSEKTRDIYKIMFADCNAIASEIMAAIVQNIESGKQLRILEVGGGYGSTTEHLLPLLPPSQTTYVFTDISQFFLQQGQENFTNYPFVSYDILDLEKNPIEQGFEPHSFDIVIAATVIHNTQFIEQTLKNIRSLLAPNGLLLAIEKTKFHRSFDLNMGLQQGFERFEDRELRPEHPVLSKAQWQRILASLEFSNSVFMNEPDSVADLIGFDVFIAQAPSTVQRFQPRQLRNFLQEKLPEYMLPAEFVLLDALPLTANGKVDRLALPGLKGLRSQVKAAYVMPQTETEKLIASIWQEVLRIEKVSINDNFFELGGDSLQVTQVVSRVNERLHLNIPMQNFLQTPILSSLAKSIEEITITSQKLQAPIDKALTNRVEIEL</sequence>
<dbReference type="InterPro" id="IPR010071">
    <property type="entry name" value="AA_adenyl_dom"/>
</dbReference>
<dbReference type="InterPro" id="IPR041464">
    <property type="entry name" value="TubC_N"/>
</dbReference>
<dbReference type="InterPro" id="IPR009081">
    <property type="entry name" value="PP-bd_ACP"/>
</dbReference>
<dbReference type="FunFam" id="3.40.50.980:FF:000001">
    <property type="entry name" value="Non-ribosomal peptide synthetase"/>
    <property type="match status" value="1"/>
</dbReference>
<reference evidence="6" key="2">
    <citation type="submission" date="2019-11" db="EMBL/GenBank/DDBJ databases">
        <title>Improved Assembly of Tolypothrix boutellei genome.</title>
        <authorList>
            <person name="Sarangi A.N."/>
            <person name="Mukherjee M."/>
            <person name="Ghosh S."/>
            <person name="Singh D."/>
            <person name="Das A."/>
            <person name="Kant S."/>
            <person name="Prusty A."/>
            <person name="Tripathy S."/>
        </authorList>
    </citation>
    <scope>NUCLEOTIDE SEQUENCE</scope>
    <source>
        <strain evidence="6">VB521301</strain>
    </source>
</reference>
<dbReference type="CDD" id="cd02440">
    <property type="entry name" value="AdoMet_MTases"/>
    <property type="match status" value="1"/>
</dbReference>
<dbReference type="Pfam" id="PF18563">
    <property type="entry name" value="TubC_N"/>
    <property type="match status" value="1"/>
</dbReference>
<dbReference type="CDD" id="cd12114">
    <property type="entry name" value="A_NRPS_TlmIV_like"/>
    <property type="match status" value="1"/>
</dbReference>
<dbReference type="Gene3D" id="1.10.10.1830">
    <property type="entry name" value="Non-ribosomal peptide synthase, adenylation domain"/>
    <property type="match status" value="1"/>
</dbReference>
<dbReference type="GO" id="GO:0043041">
    <property type="term" value="P:amino acid activation for nonribosomal peptide biosynthetic process"/>
    <property type="evidence" value="ECO:0007669"/>
    <property type="project" value="TreeGrafter"/>
</dbReference>
<reference evidence="6" key="1">
    <citation type="journal article" date="2015" name="Genome Announc.">
        <title>Draft Genome Sequence of Tolypothrix boutellei Strain VB521301.</title>
        <authorList>
            <person name="Chandrababunaidu M.M."/>
            <person name="Singh D."/>
            <person name="Sen D."/>
            <person name="Bhan S."/>
            <person name="Das S."/>
            <person name="Gupta A."/>
            <person name="Adhikary S.P."/>
            <person name="Tripathy S."/>
        </authorList>
    </citation>
    <scope>NUCLEOTIDE SEQUENCE</scope>
    <source>
        <strain evidence="6">VB521301</strain>
    </source>
</reference>
<dbReference type="OrthoDB" id="428071at2"/>
<protein>
    <submittedName>
        <fullName evidence="6">Non-ribosomal peptide synthetase</fullName>
    </submittedName>
</protein>
<comment type="cofactor">
    <cofactor evidence="1">
        <name>pantetheine 4'-phosphate</name>
        <dbReference type="ChEBI" id="CHEBI:47942"/>
    </cofactor>
</comment>
<dbReference type="InterPro" id="IPR000873">
    <property type="entry name" value="AMP-dep_synth/lig_dom"/>
</dbReference>
<keyword evidence="2" id="KW-0596">Phosphopantetheine</keyword>
<dbReference type="InterPro" id="IPR057737">
    <property type="entry name" value="Condensation_MtbB-like"/>
</dbReference>
<name>A0A8S9T0H2_9CYAN</name>
<dbReference type="PROSITE" id="PS00012">
    <property type="entry name" value="PHOSPHOPANTETHEINE"/>
    <property type="match status" value="1"/>
</dbReference>
<dbReference type="GO" id="GO:0031177">
    <property type="term" value="F:phosphopantetheine binding"/>
    <property type="evidence" value="ECO:0007669"/>
    <property type="project" value="TreeGrafter"/>
</dbReference>
<dbReference type="PANTHER" id="PTHR45527:SF10">
    <property type="entry name" value="PYOCHELIN SYNTHASE PCHF"/>
    <property type="match status" value="1"/>
</dbReference>
<gene>
    <name evidence="6" type="ORF">DA73_0400010785</name>
</gene>
<dbReference type="InterPro" id="IPR036736">
    <property type="entry name" value="ACP-like_sf"/>
</dbReference>
<dbReference type="Gene3D" id="2.30.38.10">
    <property type="entry name" value="Luciferase, Domain 3"/>
    <property type="match status" value="1"/>
</dbReference>
<keyword evidence="4" id="KW-0436">Ligase</keyword>
<evidence type="ECO:0000256" key="3">
    <source>
        <dbReference type="ARBA" id="ARBA00022553"/>
    </source>
</evidence>
<proteinExistence type="predicted"/>
<dbReference type="GO" id="GO:0016874">
    <property type="term" value="F:ligase activity"/>
    <property type="evidence" value="ECO:0007669"/>
    <property type="project" value="UniProtKB-KW"/>
</dbReference>
<dbReference type="RefSeq" id="WP_082051686.1">
    <property type="nucleotide sequence ID" value="NZ_JHEG04000001.1"/>
</dbReference>
<dbReference type="Gene3D" id="3.40.50.150">
    <property type="entry name" value="Vaccinia Virus protein VP39"/>
    <property type="match status" value="1"/>
</dbReference>
<dbReference type="PRINTS" id="PR00154">
    <property type="entry name" value="AMPBINDING"/>
</dbReference>